<name>A0A8H3GXT5_9AGAM</name>
<dbReference type="SUPFAM" id="SSF56112">
    <property type="entry name" value="Protein kinase-like (PK-like)"/>
    <property type="match status" value="1"/>
</dbReference>
<comment type="caution">
    <text evidence="2">The sequence shown here is derived from an EMBL/GenBank/DDBJ whole genome shotgun (WGS) entry which is preliminary data.</text>
</comment>
<evidence type="ECO:0000313" key="3">
    <source>
        <dbReference type="Proteomes" id="UP000663850"/>
    </source>
</evidence>
<accession>A0A8H3GXT5</accession>
<dbReference type="Proteomes" id="UP000663850">
    <property type="component" value="Unassembled WGS sequence"/>
</dbReference>
<proteinExistence type="predicted"/>
<evidence type="ECO:0000313" key="2">
    <source>
        <dbReference type="EMBL" id="CAE6479068.1"/>
    </source>
</evidence>
<dbReference type="EMBL" id="CAJMWZ010003809">
    <property type="protein sequence ID" value="CAE6479068.1"/>
    <property type="molecule type" value="Genomic_DNA"/>
</dbReference>
<gene>
    <name evidence="2" type="ORF">RDB_LOCUS72500</name>
</gene>
<dbReference type="SMART" id="SM00220">
    <property type="entry name" value="S_TKc"/>
    <property type="match status" value="1"/>
</dbReference>
<dbReference type="InterPro" id="IPR008271">
    <property type="entry name" value="Ser/Thr_kinase_AS"/>
</dbReference>
<dbReference type="Gene3D" id="1.10.510.10">
    <property type="entry name" value="Transferase(Phosphotransferase) domain 1"/>
    <property type="match status" value="1"/>
</dbReference>
<dbReference type="AlphaFoldDB" id="A0A8H3GXT5"/>
<dbReference type="Pfam" id="PF00069">
    <property type="entry name" value="Pkinase"/>
    <property type="match status" value="1"/>
</dbReference>
<sequence>MLDTVKPIHYNETITRLGVTFARVVRSTYTNIRDLSQAFQSATVGFRGSINLYRTLSNDPWKIEASSFQQRWNHLIPLVDEPRTIGPCIIGSSTTLAEITSILRQHCCKKLSWLLSLHSCSSYPVSTGGFGDIYLGKLEDGTPVAIKVARYSTNHANFRKQFKHTAKELRTWAKCQHPNVLPLLGMVEFRDQIAMVSPWMKNGDLRSFLGKHPEVNRCQLCYDICDGLVYLHGMNIVHGDLKGANVLISESGKAMLSDFGNSLVEDNTLRFTATTRDAACSSRWAAPEMLEGAAASYPADIFALGMEAITDDVPYKELEREQAVMVAILFKKAIPVLGLRTQ</sequence>
<feature type="domain" description="Protein kinase" evidence="1">
    <location>
        <begin position="119"/>
        <end position="342"/>
    </location>
</feature>
<dbReference type="PROSITE" id="PS50011">
    <property type="entry name" value="PROTEIN_KINASE_DOM"/>
    <property type="match status" value="1"/>
</dbReference>
<dbReference type="InterPro" id="IPR000719">
    <property type="entry name" value="Prot_kinase_dom"/>
</dbReference>
<dbReference type="InterPro" id="IPR011009">
    <property type="entry name" value="Kinase-like_dom_sf"/>
</dbReference>
<dbReference type="InterPro" id="IPR051681">
    <property type="entry name" value="Ser/Thr_Kinases-Pseudokinases"/>
</dbReference>
<dbReference type="PANTHER" id="PTHR44329">
    <property type="entry name" value="SERINE/THREONINE-PROTEIN KINASE TNNI3K-RELATED"/>
    <property type="match status" value="1"/>
</dbReference>
<dbReference type="PROSITE" id="PS00108">
    <property type="entry name" value="PROTEIN_KINASE_ST"/>
    <property type="match status" value="1"/>
</dbReference>
<dbReference type="GO" id="GO:0005524">
    <property type="term" value="F:ATP binding"/>
    <property type="evidence" value="ECO:0007669"/>
    <property type="project" value="InterPro"/>
</dbReference>
<protein>
    <recommendedName>
        <fullName evidence="1">Protein kinase domain-containing protein</fullName>
    </recommendedName>
</protein>
<organism evidence="2 3">
    <name type="scientific">Rhizoctonia solani</name>
    <dbReference type="NCBI Taxonomy" id="456999"/>
    <lineage>
        <taxon>Eukaryota</taxon>
        <taxon>Fungi</taxon>
        <taxon>Dikarya</taxon>
        <taxon>Basidiomycota</taxon>
        <taxon>Agaricomycotina</taxon>
        <taxon>Agaricomycetes</taxon>
        <taxon>Cantharellales</taxon>
        <taxon>Ceratobasidiaceae</taxon>
        <taxon>Rhizoctonia</taxon>
    </lineage>
</organism>
<evidence type="ECO:0000259" key="1">
    <source>
        <dbReference type="PROSITE" id="PS50011"/>
    </source>
</evidence>
<dbReference type="GO" id="GO:0004674">
    <property type="term" value="F:protein serine/threonine kinase activity"/>
    <property type="evidence" value="ECO:0007669"/>
    <property type="project" value="TreeGrafter"/>
</dbReference>
<dbReference type="PANTHER" id="PTHR44329:SF214">
    <property type="entry name" value="PROTEIN KINASE DOMAIN-CONTAINING PROTEIN"/>
    <property type="match status" value="1"/>
</dbReference>
<reference evidence="2" key="1">
    <citation type="submission" date="2021-01" db="EMBL/GenBank/DDBJ databases">
        <authorList>
            <person name="Kaushik A."/>
        </authorList>
    </citation>
    <scope>NUCLEOTIDE SEQUENCE</scope>
    <source>
        <strain evidence="2">Type strain: AG8-Rh-89/</strain>
    </source>
</reference>